<gene>
    <name evidence="2" type="ORF">ACFO5K_03985</name>
</gene>
<dbReference type="RefSeq" id="WP_378555836.1">
    <property type="nucleotide sequence ID" value="NZ_JBHSDL010000005.1"/>
</dbReference>
<reference evidence="3" key="1">
    <citation type="journal article" date="2019" name="Int. J. Syst. Evol. Microbiol.">
        <title>The Global Catalogue of Microorganisms (GCM) 10K type strain sequencing project: providing services to taxonomists for standard genome sequencing and annotation.</title>
        <authorList>
            <consortium name="The Broad Institute Genomics Platform"/>
            <consortium name="The Broad Institute Genome Sequencing Center for Infectious Disease"/>
            <person name="Wu L."/>
            <person name="Ma J."/>
        </authorList>
    </citation>
    <scope>NUCLEOTIDE SEQUENCE [LARGE SCALE GENOMIC DNA]</scope>
    <source>
        <strain evidence="3">IBRC-M 10490</strain>
    </source>
</reference>
<feature type="transmembrane region" description="Helical" evidence="1">
    <location>
        <begin position="26"/>
        <end position="44"/>
    </location>
</feature>
<keyword evidence="1" id="KW-0472">Membrane</keyword>
<keyword evidence="1" id="KW-0812">Transmembrane</keyword>
<evidence type="ECO:0000313" key="2">
    <source>
        <dbReference type="EMBL" id="MFC4373253.1"/>
    </source>
</evidence>
<dbReference type="EMBL" id="JBHSDL010000005">
    <property type="protein sequence ID" value="MFC4373253.1"/>
    <property type="molecule type" value="Genomic_DNA"/>
</dbReference>
<name>A0ABV8VD47_9NOCA</name>
<feature type="transmembrane region" description="Helical" evidence="1">
    <location>
        <begin position="119"/>
        <end position="144"/>
    </location>
</feature>
<dbReference type="Proteomes" id="UP001595844">
    <property type="component" value="Unassembled WGS sequence"/>
</dbReference>
<keyword evidence="1" id="KW-1133">Transmembrane helix</keyword>
<organism evidence="2 3">
    <name type="scientific">Nocardia halotolerans</name>
    <dbReference type="NCBI Taxonomy" id="1755878"/>
    <lineage>
        <taxon>Bacteria</taxon>
        <taxon>Bacillati</taxon>
        <taxon>Actinomycetota</taxon>
        <taxon>Actinomycetes</taxon>
        <taxon>Mycobacteriales</taxon>
        <taxon>Nocardiaceae</taxon>
        <taxon>Nocardia</taxon>
    </lineage>
</organism>
<feature type="transmembrane region" description="Helical" evidence="1">
    <location>
        <begin position="56"/>
        <end position="80"/>
    </location>
</feature>
<keyword evidence="3" id="KW-1185">Reference proteome</keyword>
<comment type="caution">
    <text evidence="2">The sequence shown here is derived from an EMBL/GenBank/DDBJ whole genome shotgun (WGS) entry which is preliminary data.</text>
</comment>
<accession>A0ABV8VD47</accession>
<proteinExistence type="predicted"/>
<evidence type="ECO:0000313" key="3">
    <source>
        <dbReference type="Proteomes" id="UP001595844"/>
    </source>
</evidence>
<feature type="transmembrane region" description="Helical" evidence="1">
    <location>
        <begin position="86"/>
        <end position="107"/>
    </location>
</feature>
<evidence type="ECO:0000256" key="1">
    <source>
        <dbReference type="SAM" id="Phobius"/>
    </source>
</evidence>
<protein>
    <submittedName>
        <fullName evidence="2">Uncharacterized protein</fullName>
    </submittedName>
</protein>
<feature type="transmembrane region" description="Helical" evidence="1">
    <location>
        <begin position="156"/>
        <end position="181"/>
    </location>
</feature>
<sequence>MLLTGVGFLIPPTALGEDTPVLGWRLLSTVVAALACELYGWILIHGIAGTDTDDDVASWFGPAVWSWRVLAAAMAVGMLFPSLARFGAVVVTLVAVVLGGLGVATLVKVFRGSRRSIQVAAAVLVGGCGLAELGFVGFAVWGIHNDPDWLAVNSELVTQFVTVPVAVTIAIAGILGLWLAWRDKLAGREPEYGYR</sequence>